<evidence type="ECO:0000313" key="1">
    <source>
        <dbReference type="EMBL" id="KAA0721502.1"/>
    </source>
</evidence>
<evidence type="ECO:0000313" key="2">
    <source>
        <dbReference type="Proteomes" id="UP000324632"/>
    </source>
</evidence>
<comment type="caution">
    <text evidence="1">The sequence shown here is derived from an EMBL/GenBank/DDBJ whole genome shotgun (WGS) entry which is preliminary data.</text>
</comment>
<keyword evidence="2" id="KW-1185">Reference proteome</keyword>
<proteinExistence type="predicted"/>
<reference evidence="1 2" key="1">
    <citation type="journal article" date="2019" name="Mol. Ecol. Resour.">
        <title>Chromosome-level genome assembly of Triplophysa tibetana, a fish adapted to the harsh high-altitude environment of the Tibetan Plateau.</title>
        <authorList>
            <person name="Yang X."/>
            <person name="Liu H."/>
            <person name="Ma Z."/>
            <person name="Zou Y."/>
            <person name="Zou M."/>
            <person name="Mao Y."/>
            <person name="Li X."/>
            <person name="Wang H."/>
            <person name="Chen T."/>
            <person name="Wang W."/>
            <person name="Yang R."/>
        </authorList>
    </citation>
    <scope>NUCLEOTIDE SEQUENCE [LARGE SCALE GENOMIC DNA]</scope>
    <source>
        <strain evidence="1">TTIB1903HZAU</strain>
        <tissue evidence="1">Muscle</tissue>
    </source>
</reference>
<dbReference type="Proteomes" id="UP000324632">
    <property type="component" value="Chromosome 5"/>
</dbReference>
<gene>
    <name evidence="1" type="ORF">E1301_Tti020107</name>
</gene>
<sequence>MRDIIPKNKIKGVDFCGDESFTYIIRSDLGCYMRASDLHGGSDLTIFKLHPSCQHGDHYLAVLPGGFYIIKGKSYRRVSDLSTDADAEVKDLDPDFQGADHYLSFSTGFLIIFQAKGTYTMAIDLSHNLYKSEFNLHPEYSNGLYHWGQGADCCFLKPVSEWGVEYYTCRDPDKPDGQVYSVHPDVVNFLPGGLSITQGPAFGRWETIKTISNDSDTPVTWRKKIIKKVGYNKEKMTQITQNWKFGASATIESGDLSALIAKIQFSLSAEYGGSQVNTGKETWDEATEVEEELTLELKPHKSLYLWQYRLGVGDESVLFCPDLIIGDQPNPPTDAPLPPANA</sequence>
<protein>
    <submittedName>
        <fullName evidence="1">Uncharacterized protein</fullName>
    </submittedName>
</protein>
<accession>A0A5A9PIR3</accession>
<name>A0A5A9PIR3_9TELE</name>
<dbReference type="AlphaFoldDB" id="A0A5A9PIR3"/>
<dbReference type="EMBL" id="SOYY01000005">
    <property type="protein sequence ID" value="KAA0721502.1"/>
    <property type="molecule type" value="Genomic_DNA"/>
</dbReference>
<organism evidence="1 2">
    <name type="scientific">Triplophysa tibetana</name>
    <dbReference type="NCBI Taxonomy" id="1572043"/>
    <lineage>
        <taxon>Eukaryota</taxon>
        <taxon>Metazoa</taxon>
        <taxon>Chordata</taxon>
        <taxon>Craniata</taxon>
        <taxon>Vertebrata</taxon>
        <taxon>Euteleostomi</taxon>
        <taxon>Actinopterygii</taxon>
        <taxon>Neopterygii</taxon>
        <taxon>Teleostei</taxon>
        <taxon>Ostariophysi</taxon>
        <taxon>Cypriniformes</taxon>
        <taxon>Nemacheilidae</taxon>
        <taxon>Triplophysa</taxon>
    </lineage>
</organism>